<evidence type="ECO:0000256" key="1">
    <source>
        <dbReference type="ARBA" id="ARBA00022741"/>
    </source>
</evidence>
<dbReference type="GO" id="GO:0016787">
    <property type="term" value="F:hydrolase activity"/>
    <property type="evidence" value="ECO:0007669"/>
    <property type="project" value="UniProtKB-KW"/>
</dbReference>
<dbReference type="RefSeq" id="WP_007415543.1">
    <property type="nucleotide sequence ID" value="NZ_ABOX02000017.1"/>
</dbReference>
<keyword evidence="1" id="KW-0547">Nucleotide-binding</keyword>
<dbReference type="STRING" id="320771.Cflav_PD3330"/>
<reference evidence="7 8" key="1">
    <citation type="journal article" date="2011" name="J. Bacteriol.">
        <title>Genome sequence of 'Pedosphaera parvula' Ellin514, an aerobic Verrucomicrobial isolate from pasture soil.</title>
        <authorList>
            <person name="Kant R."/>
            <person name="van Passel M.W."/>
            <person name="Sangwan P."/>
            <person name="Palva A."/>
            <person name="Lucas S."/>
            <person name="Copeland A."/>
            <person name="Lapidus A."/>
            <person name="Glavina Del Rio T."/>
            <person name="Dalin E."/>
            <person name="Tice H."/>
            <person name="Bruce D."/>
            <person name="Goodwin L."/>
            <person name="Pitluck S."/>
            <person name="Chertkov O."/>
            <person name="Larimer F.W."/>
            <person name="Land M.L."/>
            <person name="Hauser L."/>
            <person name="Brettin T.S."/>
            <person name="Detter J.C."/>
            <person name="Han S."/>
            <person name="de Vos W.M."/>
            <person name="Janssen P.H."/>
            <person name="Smidt H."/>
        </authorList>
    </citation>
    <scope>NUCLEOTIDE SEQUENCE [LARGE SCALE GENOMIC DNA]</scope>
    <source>
        <strain evidence="7 8">Ellin514</strain>
    </source>
</reference>
<dbReference type="InterPro" id="IPR007502">
    <property type="entry name" value="Helicase-assoc_dom"/>
</dbReference>
<dbReference type="CDD" id="cd17917">
    <property type="entry name" value="DEXHc_RHA-like"/>
    <property type="match status" value="1"/>
</dbReference>
<evidence type="ECO:0000259" key="5">
    <source>
        <dbReference type="PROSITE" id="PS51192"/>
    </source>
</evidence>
<dbReference type="InterPro" id="IPR027417">
    <property type="entry name" value="P-loop_NTPase"/>
</dbReference>
<dbReference type="InterPro" id="IPR014001">
    <property type="entry name" value="Helicase_ATP-bd"/>
</dbReference>
<dbReference type="Pfam" id="PF04408">
    <property type="entry name" value="WHD_HA2"/>
    <property type="match status" value="1"/>
</dbReference>
<organism evidence="7 8">
    <name type="scientific">Pedosphaera parvula (strain Ellin514)</name>
    <dbReference type="NCBI Taxonomy" id="320771"/>
    <lineage>
        <taxon>Bacteria</taxon>
        <taxon>Pseudomonadati</taxon>
        <taxon>Verrucomicrobiota</taxon>
        <taxon>Pedosphaerae</taxon>
        <taxon>Pedosphaerales</taxon>
        <taxon>Pedosphaeraceae</taxon>
        <taxon>Pedosphaera</taxon>
    </lineage>
</organism>
<dbReference type="SMART" id="SM00487">
    <property type="entry name" value="DEXDc"/>
    <property type="match status" value="1"/>
</dbReference>
<keyword evidence="4" id="KW-0067">ATP-binding</keyword>
<dbReference type="GO" id="GO:0004386">
    <property type="term" value="F:helicase activity"/>
    <property type="evidence" value="ECO:0007669"/>
    <property type="project" value="UniProtKB-KW"/>
</dbReference>
<dbReference type="PROSITE" id="PS51192">
    <property type="entry name" value="HELICASE_ATP_BIND_1"/>
    <property type="match status" value="1"/>
</dbReference>
<keyword evidence="3 7" id="KW-0347">Helicase</keyword>
<evidence type="ECO:0000256" key="2">
    <source>
        <dbReference type="ARBA" id="ARBA00022801"/>
    </source>
</evidence>
<dbReference type="PIRSF" id="PIRSF005496">
    <property type="entry name" value="ATP_hel_hrpB"/>
    <property type="match status" value="1"/>
</dbReference>
<feature type="domain" description="Helicase C-terminal" evidence="6">
    <location>
        <begin position="205"/>
        <end position="374"/>
    </location>
</feature>
<dbReference type="SMART" id="SM00490">
    <property type="entry name" value="HELICc"/>
    <property type="match status" value="1"/>
</dbReference>
<evidence type="ECO:0000256" key="3">
    <source>
        <dbReference type="ARBA" id="ARBA00022806"/>
    </source>
</evidence>
<dbReference type="GO" id="GO:0003676">
    <property type="term" value="F:nucleic acid binding"/>
    <property type="evidence" value="ECO:0007669"/>
    <property type="project" value="InterPro"/>
</dbReference>
<dbReference type="Proteomes" id="UP000003688">
    <property type="component" value="Unassembled WGS sequence"/>
</dbReference>
<dbReference type="CDD" id="cd18791">
    <property type="entry name" value="SF2_C_RHA"/>
    <property type="match status" value="1"/>
</dbReference>
<keyword evidence="2" id="KW-0378">Hydrolase</keyword>
<dbReference type="PROSITE" id="PS51194">
    <property type="entry name" value="HELICASE_CTER"/>
    <property type="match status" value="1"/>
</dbReference>
<dbReference type="GO" id="GO:0005524">
    <property type="term" value="F:ATP binding"/>
    <property type="evidence" value="ECO:0007669"/>
    <property type="project" value="UniProtKB-KW"/>
</dbReference>
<dbReference type="InterPro" id="IPR048333">
    <property type="entry name" value="HA2_WH"/>
</dbReference>
<dbReference type="Gene3D" id="1.20.120.1080">
    <property type="match status" value="1"/>
</dbReference>
<dbReference type="PANTHER" id="PTHR43519:SF1">
    <property type="entry name" value="ATP-DEPENDENT RNA HELICASE HRPB"/>
    <property type="match status" value="1"/>
</dbReference>
<dbReference type="AlphaFoldDB" id="B9XI99"/>
<dbReference type="Pfam" id="PF00271">
    <property type="entry name" value="Helicase_C"/>
    <property type="match status" value="1"/>
</dbReference>
<dbReference type="InterPro" id="IPR013689">
    <property type="entry name" value="RNA_helicase_ATP-dep_HrpB_C"/>
</dbReference>
<gene>
    <name evidence="7" type="ORF">Cflav_PD3330</name>
</gene>
<dbReference type="InterPro" id="IPR011545">
    <property type="entry name" value="DEAD/DEAH_box_helicase_dom"/>
</dbReference>
<dbReference type="Gene3D" id="3.40.50.300">
    <property type="entry name" value="P-loop containing nucleotide triphosphate hydrolases"/>
    <property type="match status" value="2"/>
</dbReference>
<evidence type="ECO:0000313" key="8">
    <source>
        <dbReference type="Proteomes" id="UP000003688"/>
    </source>
</evidence>
<evidence type="ECO:0000313" key="7">
    <source>
        <dbReference type="EMBL" id="EEF60360.1"/>
    </source>
</evidence>
<dbReference type="InterPro" id="IPR010225">
    <property type="entry name" value="HrpB"/>
</dbReference>
<dbReference type="OrthoDB" id="9808833at2"/>
<evidence type="ECO:0000256" key="4">
    <source>
        <dbReference type="ARBA" id="ARBA00022840"/>
    </source>
</evidence>
<evidence type="ECO:0000259" key="6">
    <source>
        <dbReference type="PROSITE" id="PS51194"/>
    </source>
</evidence>
<protein>
    <submittedName>
        <fullName evidence="7">Helicase-associated domain protein</fullName>
    </submittedName>
</protein>
<name>B9XI99_PEDPL</name>
<dbReference type="EMBL" id="ABOX02000017">
    <property type="protein sequence ID" value="EEF60360.1"/>
    <property type="molecule type" value="Genomic_DNA"/>
</dbReference>
<dbReference type="SMART" id="SM00847">
    <property type="entry name" value="HA2"/>
    <property type="match status" value="1"/>
</dbReference>
<dbReference type="InterPro" id="IPR001650">
    <property type="entry name" value="Helicase_C-like"/>
</dbReference>
<dbReference type="Pfam" id="PF00270">
    <property type="entry name" value="DEAD"/>
    <property type="match status" value="1"/>
</dbReference>
<feature type="domain" description="Helicase ATP-binding" evidence="5">
    <location>
        <begin position="15"/>
        <end position="179"/>
    </location>
</feature>
<dbReference type="SUPFAM" id="SSF52540">
    <property type="entry name" value="P-loop containing nucleoside triphosphate hydrolases"/>
    <property type="match status" value="1"/>
</dbReference>
<dbReference type="PANTHER" id="PTHR43519">
    <property type="entry name" value="ATP-DEPENDENT RNA HELICASE HRPB"/>
    <property type="match status" value="1"/>
</dbReference>
<proteinExistence type="predicted"/>
<sequence length="856" mass="96396">MHSSLPIWEIHSAIVDQLRTGNRLVLVAPTGSGKTTQVPQMVLDAGLAGDKKIIVLQPRRVAARTVAARVAWERKGKLGDEVGYQIRFDDHTSLGTRICFVTEGILLRWLQENRNLPDIGMILFDEFHERNLLSDVALALVKHLQGTQRPDLKMVVMSATLDAEPVADYLSTDKQPCPILISEGQSFPVEVRYLISHDERPITDQAAEAVEAIVNSGEPGDILVFMPGVGEIHSTINASRSVRTNERLAFIPLHGELQPEEQDLAFAPNPLRKVVVSTNVAETSVTIDGIRHVVDSGIARIARYDSERGIGTLGIEEISRASADQRKGRAGRTAPGTCHRLWTESGHLNRPERNTPEIQRSDLAEVVLLLHSLHIRKAAAFDWLDKPDAQAVERAENLLRMLGALDESTGELTDIGHRMRRLPMHPRYSRMLVEAAKLGSVRSAGLCAALVSGRDLLQRLRREDKHISEARELFEASQESDFFTLMRAYQFAKKNNFGIETCRRYGINAQSARQVEQTYDQILQIAEQQKLLKPDEQSDDTALLRCIMAGFIDQLCIRRDSGSLECDLTEGRHGTLMRESVVQNAPLFVTASIREVPSRGSENLTLLGLASAVKREWIEQMFPQHIKVQVEHLFDRTHKRVAAVKLIRFCDLVMAHEHQRDLDPTASGRSLADAYRKDYFELPLFNHELKQFIARVNLVCAVLPELEFPPFDEKAITDCLSRAFAGMSLVKEAQATHLKEEFSRHLAREQLGWLDELAPLTISWPDDRKLKLQYPEEATTKGGDPIAPELQVKLHECFALKEQPLICEGKLPVRLWLCAPDGKRIESTLNWPTFKTTSYPKLKSTLQQKYPRVNWL</sequence>
<keyword evidence="8" id="KW-1185">Reference proteome</keyword>
<dbReference type="NCBIfam" id="TIGR01970">
    <property type="entry name" value="DEAH_box_HrpB"/>
    <property type="match status" value="1"/>
</dbReference>
<dbReference type="Pfam" id="PF08482">
    <property type="entry name" value="HrpB_C"/>
    <property type="match status" value="1"/>
</dbReference>
<comment type="caution">
    <text evidence="7">The sequence shown here is derived from an EMBL/GenBank/DDBJ whole genome shotgun (WGS) entry which is preliminary data.</text>
</comment>
<accession>B9XI99</accession>